<dbReference type="RefSeq" id="WP_203325638.1">
    <property type="nucleotide sequence ID" value="NZ_CP069213.1"/>
</dbReference>
<protein>
    <submittedName>
        <fullName evidence="2">GNAT family N-acetyltransferase</fullName>
    </submittedName>
</protein>
<dbReference type="InterPro" id="IPR000182">
    <property type="entry name" value="GNAT_dom"/>
</dbReference>
<reference evidence="2 3" key="1">
    <citation type="journal article" date="2012" name="Antonie Van Leeuwenhoek">
        <title>Shewanella litorisediminis sp. nov., a gammaproteobacterium isolated from a tidal flat sediment.</title>
        <authorList>
            <person name="Lee M.H."/>
            <person name="Yoon J.H."/>
        </authorList>
    </citation>
    <scope>NUCLEOTIDE SEQUENCE [LARGE SCALE GENOMIC DNA]</scope>
    <source>
        <strain evidence="2 3">SMK1-12</strain>
    </source>
</reference>
<dbReference type="Pfam" id="PF00583">
    <property type="entry name" value="Acetyltransf_1"/>
    <property type="match status" value="1"/>
</dbReference>
<evidence type="ECO:0000259" key="1">
    <source>
        <dbReference type="PROSITE" id="PS51186"/>
    </source>
</evidence>
<organism evidence="2 3">
    <name type="scientific">Shewanella litorisediminis</name>
    <dbReference type="NCBI Taxonomy" id="1173586"/>
    <lineage>
        <taxon>Bacteria</taxon>
        <taxon>Pseudomonadati</taxon>
        <taxon>Pseudomonadota</taxon>
        <taxon>Gammaproteobacteria</taxon>
        <taxon>Alteromonadales</taxon>
        <taxon>Shewanellaceae</taxon>
        <taxon>Shewanella</taxon>
    </lineage>
</organism>
<evidence type="ECO:0000313" key="3">
    <source>
        <dbReference type="Proteomes" id="UP000596252"/>
    </source>
</evidence>
<dbReference type="InterPro" id="IPR016181">
    <property type="entry name" value="Acyl_CoA_acyltransferase"/>
</dbReference>
<gene>
    <name evidence="2" type="ORF">JQC75_00595</name>
</gene>
<dbReference type="CDD" id="cd04301">
    <property type="entry name" value="NAT_SF"/>
    <property type="match status" value="1"/>
</dbReference>
<dbReference type="EMBL" id="CP069213">
    <property type="protein sequence ID" value="QRH01979.1"/>
    <property type="molecule type" value="Genomic_DNA"/>
</dbReference>
<dbReference type="Proteomes" id="UP000596252">
    <property type="component" value="Chromosome"/>
</dbReference>
<evidence type="ECO:0000313" key="2">
    <source>
        <dbReference type="EMBL" id="QRH01979.1"/>
    </source>
</evidence>
<name>A0ABX7G3V2_9GAMM</name>
<dbReference type="Gene3D" id="3.40.630.30">
    <property type="match status" value="1"/>
</dbReference>
<keyword evidence="3" id="KW-1185">Reference proteome</keyword>
<accession>A0ABX7G3V2</accession>
<dbReference type="SUPFAM" id="SSF55729">
    <property type="entry name" value="Acyl-CoA N-acyltransferases (Nat)"/>
    <property type="match status" value="1"/>
</dbReference>
<dbReference type="PROSITE" id="PS51186">
    <property type="entry name" value="GNAT"/>
    <property type="match status" value="1"/>
</dbReference>
<proteinExistence type="predicted"/>
<sequence>MYSIKIQAVTQLTLADAQITAGLMQQIPEFDAPVSGEAMLERIGDAPALLLLCYVEGELAGFKLGYQRAPGAFYSWLGGVLPDYRKLGLAQQMLDVQERWATEQGYSELSVKTLNRFGAMLAMLVQNRYQITDLNGAGLPLTEHKISLQKSLV</sequence>
<feature type="domain" description="N-acetyltransferase" evidence="1">
    <location>
        <begin position="4"/>
        <end position="153"/>
    </location>
</feature>